<gene>
    <name evidence="14" type="ORF">RIMI_LOCUS2082793</name>
</gene>
<evidence type="ECO:0000256" key="13">
    <source>
        <dbReference type="SAM" id="SignalP"/>
    </source>
</evidence>
<evidence type="ECO:0000256" key="1">
    <source>
        <dbReference type="ARBA" id="ARBA00004651"/>
    </source>
</evidence>
<evidence type="ECO:0000256" key="10">
    <source>
        <dbReference type="ARBA" id="ARBA00041704"/>
    </source>
</evidence>
<evidence type="ECO:0000256" key="3">
    <source>
        <dbReference type="ARBA" id="ARBA00022475"/>
    </source>
</evidence>
<keyword evidence="6 12" id="KW-0472">Membrane</keyword>
<accession>A0ABN9KU80</accession>
<dbReference type="Proteomes" id="UP001176940">
    <property type="component" value="Unassembled WGS sequence"/>
</dbReference>
<evidence type="ECO:0000313" key="15">
    <source>
        <dbReference type="Proteomes" id="UP001176940"/>
    </source>
</evidence>
<evidence type="ECO:0000256" key="12">
    <source>
        <dbReference type="SAM" id="Phobius"/>
    </source>
</evidence>
<keyword evidence="15" id="KW-1185">Reference proteome</keyword>
<comment type="subcellular location">
    <subcellularLocation>
        <location evidence="1">Cell membrane</location>
        <topology evidence="1">Multi-pass membrane protein</topology>
    </subcellularLocation>
</comment>
<keyword evidence="5 12" id="KW-1133">Transmembrane helix</keyword>
<keyword evidence="3" id="KW-1003">Cell membrane</keyword>
<keyword evidence="4 12" id="KW-0812">Transmembrane</keyword>
<dbReference type="PANTHER" id="PTHR12191:SF22">
    <property type="entry name" value="ZINC TRANSPORTER ZIP6"/>
    <property type="match status" value="1"/>
</dbReference>
<dbReference type="InterPro" id="IPR050799">
    <property type="entry name" value="ZIP_Transporter"/>
</dbReference>
<organism evidence="14 15">
    <name type="scientific">Ranitomeya imitator</name>
    <name type="common">mimic poison frog</name>
    <dbReference type="NCBI Taxonomy" id="111125"/>
    <lineage>
        <taxon>Eukaryota</taxon>
        <taxon>Metazoa</taxon>
        <taxon>Chordata</taxon>
        <taxon>Craniata</taxon>
        <taxon>Vertebrata</taxon>
        <taxon>Euteleostomi</taxon>
        <taxon>Amphibia</taxon>
        <taxon>Batrachia</taxon>
        <taxon>Anura</taxon>
        <taxon>Neobatrachia</taxon>
        <taxon>Hyloidea</taxon>
        <taxon>Dendrobatidae</taxon>
        <taxon>Dendrobatinae</taxon>
        <taxon>Ranitomeya</taxon>
    </lineage>
</organism>
<sequence>MGPLYALLVAAILHRPSAGSEATITATLPPQASSTAPSGLDSAQALNTQRHNLFLLFDRYGESNQSMTLDGFRKLCLNASRLLTVHGMDTHTLLGAHEFRFICPAIINQIDRVSCLSAAKSSHAAESSHGVYSKKKAWLGGFIAITIISVLSLLGIILIPLMNKVFFKFLLSFLVALAVGTLSGDAFLHLLPHWIQKMGMRKPLRHQRKYMQDLGEETAMSPRPYDLTSLIDRRKRRL</sequence>
<dbReference type="Pfam" id="PF02535">
    <property type="entry name" value="Zip"/>
    <property type="match status" value="1"/>
</dbReference>
<protein>
    <recommendedName>
        <fullName evidence="9">Zinc transporter ZIP6</fullName>
    </recommendedName>
    <alternativeName>
        <fullName evidence="11">Solute carrier family 39 member 6</fullName>
    </alternativeName>
    <alternativeName>
        <fullName evidence="10">Zrt- and Irt-like protein 6</fullName>
    </alternativeName>
</protein>
<reference evidence="14" key="1">
    <citation type="submission" date="2023-07" db="EMBL/GenBank/DDBJ databases">
        <authorList>
            <person name="Stuckert A."/>
        </authorList>
    </citation>
    <scope>NUCLEOTIDE SEQUENCE</scope>
</reference>
<evidence type="ECO:0000256" key="8">
    <source>
        <dbReference type="ARBA" id="ARBA00034634"/>
    </source>
</evidence>
<feature type="chain" id="PRO_5047003843" description="Zinc transporter ZIP6" evidence="13">
    <location>
        <begin position="20"/>
        <end position="238"/>
    </location>
</feature>
<dbReference type="InterPro" id="IPR003689">
    <property type="entry name" value="ZIP"/>
</dbReference>
<evidence type="ECO:0000256" key="2">
    <source>
        <dbReference type="ARBA" id="ARBA00006939"/>
    </source>
</evidence>
<keyword evidence="7" id="KW-0325">Glycoprotein</keyword>
<evidence type="ECO:0000256" key="6">
    <source>
        <dbReference type="ARBA" id="ARBA00023136"/>
    </source>
</evidence>
<keyword evidence="13" id="KW-0732">Signal</keyword>
<feature type="signal peptide" evidence="13">
    <location>
        <begin position="1"/>
        <end position="19"/>
    </location>
</feature>
<dbReference type="PANTHER" id="PTHR12191">
    <property type="entry name" value="SOLUTE CARRIER FAMILY 39"/>
    <property type="match status" value="1"/>
</dbReference>
<evidence type="ECO:0000256" key="5">
    <source>
        <dbReference type="ARBA" id="ARBA00022989"/>
    </source>
</evidence>
<feature type="transmembrane region" description="Helical" evidence="12">
    <location>
        <begin position="165"/>
        <end position="191"/>
    </location>
</feature>
<comment type="similarity">
    <text evidence="2">Belongs to the ZIP transporter (TC 2.A.5) family.</text>
</comment>
<feature type="non-terminal residue" evidence="14">
    <location>
        <position position="238"/>
    </location>
</feature>
<evidence type="ECO:0000313" key="14">
    <source>
        <dbReference type="EMBL" id="CAJ0923768.1"/>
    </source>
</evidence>
<evidence type="ECO:0000256" key="7">
    <source>
        <dbReference type="ARBA" id="ARBA00023180"/>
    </source>
</evidence>
<evidence type="ECO:0000256" key="4">
    <source>
        <dbReference type="ARBA" id="ARBA00022692"/>
    </source>
</evidence>
<comment type="caution">
    <text evidence="14">The sequence shown here is derived from an EMBL/GenBank/DDBJ whole genome shotgun (WGS) entry which is preliminary data.</text>
</comment>
<proteinExistence type="inferred from homology"/>
<evidence type="ECO:0000256" key="9">
    <source>
        <dbReference type="ARBA" id="ARBA00039393"/>
    </source>
</evidence>
<comment type="catalytic activity">
    <reaction evidence="8">
        <text>Zn(2+)(in) = Zn(2+)(out)</text>
        <dbReference type="Rhea" id="RHEA:29351"/>
        <dbReference type="ChEBI" id="CHEBI:29105"/>
    </reaction>
</comment>
<feature type="transmembrane region" description="Helical" evidence="12">
    <location>
        <begin position="137"/>
        <end position="159"/>
    </location>
</feature>
<name>A0ABN9KU80_9NEOB</name>
<evidence type="ECO:0000256" key="11">
    <source>
        <dbReference type="ARBA" id="ARBA00042779"/>
    </source>
</evidence>
<dbReference type="EMBL" id="CAUEEQ010002837">
    <property type="protein sequence ID" value="CAJ0923768.1"/>
    <property type="molecule type" value="Genomic_DNA"/>
</dbReference>